<accession>A0ABU5Y2B4</accession>
<keyword evidence="3" id="KW-1185">Reference proteome</keyword>
<evidence type="ECO:0000313" key="2">
    <source>
        <dbReference type="EMBL" id="MEB3033356.1"/>
    </source>
</evidence>
<evidence type="ECO:0000313" key="3">
    <source>
        <dbReference type="Proteomes" id="UP001298593"/>
    </source>
</evidence>
<reference evidence="2 3" key="1">
    <citation type="submission" date="2023-12" db="EMBL/GenBank/DDBJ databases">
        <title>Description of new species of Mycobacterium terrae complex isolated from sewage at the Sao Paulo Zoological Park Foundation in Brazil.</title>
        <authorList>
            <person name="Romagnoli C.L."/>
            <person name="Conceicao E.C."/>
            <person name="Machado E."/>
            <person name="Barreto L.B.P.F."/>
            <person name="Sharma A."/>
            <person name="Silva N.M."/>
            <person name="Marques L.E."/>
            <person name="Juliana M.A."/>
            <person name="Lourenco M.C.S."/>
            <person name="Digiampietri L.A."/>
            <person name="Suffys P.N."/>
            <person name="Viana-Niero C."/>
        </authorList>
    </citation>
    <scope>NUCLEOTIDE SEQUENCE [LARGE SCALE GENOMIC DNA]</scope>
    <source>
        <strain evidence="2 3">MYC340</strain>
    </source>
</reference>
<protein>
    <submittedName>
        <fullName evidence="2">Type II toxin-antitoxin system Phd/YefM family antitoxin</fullName>
    </submittedName>
</protein>
<dbReference type="Pfam" id="PF02604">
    <property type="entry name" value="PhdYeFM_antitox"/>
    <property type="match status" value="1"/>
</dbReference>
<dbReference type="InterPro" id="IPR027417">
    <property type="entry name" value="P-loop_NTPase"/>
</dbReference>
<name>A0ABU5Y2B4_9MYCO</name>
<dbReference type="RefSeq" id="WP_329780156.1">
    <property type="nucleotide sequence ID" value="NZ_JAYJJU010000018.1"/>
</dbReference>
<gene>
    <name evidence="2" type="ORF">KV113_17530</name>
</gene>
<evidence type="ECO:0000256" key="1">
    <source>
        <dbReference type="ARBA" id="ARBA00009981"/>
    </source>
</evidence>
<comment type="caution">
    <text evidence="2">The sequence shown here is derived from an EMBL/GenBank/DDBJ whole genome shotgun (WGS) entry which is preliminary data.</text>
</comment>
<sequence>MLIDLSDLVSVTDLSRDLSGYIGKASQEGRRVVILNRNVPTAALVSIEDLERLAALGAGDEASPPIDVGGEALPPVSPGYTRLGTKPGGVVDIPLLSTLMVSGATGSGTSVALSAAIANANPDPAAPPMQLVVVTERSAVRMYHELRSEMPGVVVVNDRADSKFKNNFLDGIAERLQLLRTSQCNTIAEYRAEHPGATITDFLVVLVDPRVSTLERFVEKLRQLVDPATFHEIGLYFWVFTQEAPILALHPMNSFRREGRLCKVAVGEQSAAASRQMFGSTIAADKPLESGHGYVQFSDDADGPTPMATQPPSEIDPWRLESTDTGCLGAGKGEGTAATGTFAGLMANTRTPEAAQAIRDYLAGGTIDVAYQQNGMTLPPIGTPVTNPVDPTQLTCGDIALFKDHYEPVLSSSRGYLNGEVVPLSKVVSSPDFVAFIDPTASN</sequence>
<comment type="similarity">
    <text evidence="1">Belongs to the phD/YefM antitoxin family.</text>
</comment>
<dbReference type="Gene3D" id="3.40.50.300">
    <property type="entry name" value="P-loop containing nucleotide triphosphate hydrolases"/>
    <property type="match status" value="1"/>
</dbReference>
<dbReference type="EMBL" id="JAYJJU010000018">
    <property type="protein sequence ID" value="MEB3033356.1"/>
    <property type="molecule type" value="Genomic_DNA"/>
</dbReference>
<dbReference type="InterPro" id="IPR036165">
    <property type="entry name" value="YefM-like_sf"/>
</dbReference>
<organism evidence="2 3">
    <name type="scientific">[Mycobacterium] nativiensis</name>
    <dbReference type="NCBI Taxonomy" id="2855503"/>
    <lineage>
        <taxon>Bacteria</taxon>
        <taxon>Bacillati</taxon>
        <taxon>Actinomycetota</taxon>
        <taxon>Actinomycetes</taxon>
        <taxon>Mycobacteriales</taxon>
        <taxon>Mycobacteriaceae</taxon>
        <taxon>Mycolicibacter</taxon>
    </lineage>
</organism>
<dbReference type="NCBIfam" id="TIGR01552">
    <property type="entry name" value="phd_fam"/>
    <property type="match status" value="1"/>
</dbReference>
<proteinExistence type="inferred from homology"/>
<dbReference type="InterPro" id="IPR006442">
    <property type="entry name" value="Antitoxin_Phd/YefM"/>
</dbReference>
<dbReference type="Proteomes" id="UP001298593">
    <property type="component" value="Unassembled WGS sequence"/>
</dbReference>
<dbReference type="SUPFAM" id="SSF143120">
    <property type="entry name" value="YefM-like"/>
    <property type="match status" value="1"/>
</dbReference>